<evidence type="ECO:0008006" key="3">
    <source>
        <dbReference type="Google" id="ProtNLM"/>
    </source>
</evidence>
<proteinExistence type="predicted"/>
<sequence>MINKIKTPDILIKLVITSRIWKNKLLFFHERRLLHFEKQKQKILYEKLKTDFNKLYKKIKRYPIRTYVTPFWQDSNKKMERVLLPYPAFDFFNNPNLLFLMFMTSGGNLLKKELNYLENKIKKPFLKKIIREEYFGSSLILNREYISSHNSIHHLYHLLKYEERTGKKLSNNMSIVEWGGGYGNLAKIFRRYTKRRTTYIIVDTPLFSCMQWLYLSIALGSDEVSIISNPNEKIINGRVNILPLGLIKYYTFNADLFVSTWGLSESTKDCQLFVKDKKFFGSKNFLLAFHKSTAILPDSDFIRSILPKDIKIEKNNLMKGNFYAFS</sequence>
<dbReference type="EMBL" id="MFJV01000001">
    <property type="protein sequence ID" value="OGG24516.1"/>
    <property type="molecule type" value="Genomic_DNA"/>
</dbReference>
<dbReference type="Proteomes" id="UP000178759">
    <property type="component" value="Unassembled WGS sequence"/>
</dbReference>
<protein>
    <recommendedName>
        <fullName evidence="3">Sugar O-methyltransferase</fullName>
    </recommendedName>
</protein>
<organism evidence="1 2">
    <name type="scientific">Candidatus Gottesmanbacteria bacterium RIFCSPLOWO2_01_FULL_43_11b</name>
    <dbReference type="NCBI Taxonomy" id="1798392"/>
    <lineage>
        <taxon>Bacteria</taxon>
        <taxon>Candidatus Gottesmaniibacteriota</taxon>
    </lineage>
</organism>
<evidence type="ECO:0000313" key="2">
    <source>
        <dbReference type="Proteomes" id="UP000178759"/>
    </source>
</evidence>
<accession>A0A1F6AIR2</accession>
<name>A0A1F6AIR2_9BACT</name>
<dbReference type="AlphaFoldDB" id="A0A1F6AIR2"/>
<dbReference type="STRING" id="1798392.A3A79_05015"/>
<gene>
    <name evidence="1" type="ORF">A3A79_05015</name>
</gene>
<comment type="caution">
    <text evidence="1">The sequence shown here is derived from an EMBL/GenBank/DDBJ whole genome shotgun (WGS) entry which is preliminary data.</text>
</comment>
<evidence type="ECO:0000313" key="1">
    <source>
        <dbReference type="EMBL" id="OGG24516.1"/>
    </source>
</evidence>
<reference evidence="1 2" key="1">
    <citation type="journal article" date="2016" name="Nat. Commun.">
        <title>Thousands of microbial genomes shed light on interconnected biogeochemical processes in an aquifer system.</title>
        <authorList>
            <person name="Anantharaman K."/>
            <person name="Brown C.T."/>
            <person name="Hug L.A."/>
            <person name="Sharon I."/>
            <person name="Castelle C.J."/>
            <person name="Probst A.J."/>
            <person name="Thomas B.C."/>
            <person name="Singh A."/>
            <person name="Wilkins M.J."/>
            <person name="Karaoz U."/>
            <person name="Brodie E.L."/>
            <person name="Williams K.H."/>
            <person name="Hubbard S.S."/>
            <person name="Banfield J.F."/>
        </authorList>
    </citation>
    <scope>NUCLEOTIDE SEQUENCE [LARGE SCALE GENOMIC DNA]</scope>
</reference>